<accession>A0ABX1PBA4</accession>
<gene>
    <name evidence="2" type="ORF">DP116_20360</name>
</gene>
<organism evidence="2 3">
    <name type="scientific">Brasilonema bromeliae SPC951</name>
    <dbReference type="NCBI Taxonomy" id="385972"/>
    <lineage>
        <taxon>Bacteria</taxon>
        <taxon>Bacillati</taxon>
        <taxon>Cyanobacteriota</taxon>
        <taxon>Cyanophyceae</taxon>
        <taxon>Nostocales</taxon>
        <taxon>Scytonemataceae</taxon>
        <taxon>Brasilonema</taxon>
        <taxon>Bromeliae group (in: Brasilonema)</taxon>
    </lineage>
</organism>
<feature type="domain" description="Effector-associated" evidence="1">
    <location>
        <begin position="4"/>
        <end position="79"/>
    </location>
</feature>
<sequence length="672" mass="76345">MSYSSEEIEAIVKRILDKTHTESDLNTLRHIMLINGDKNTLQIGKTNIDIRKARDITIQVADCIYQGDTAVAIQQAVHESVLKGLSEGLKGLSASDFPGEYSLKESIIYRHITGVNEYSTLSFLEEIMPNKLTTILGINHTPIIYTDNPVFKSLENFAVGTGNEFLISYKYHPKTNFYISAALNNNGYTKTISHGAGGLSENNTTENFTQNNKDFENDTLDYKLDELGFNFPHISASFQTSVEDAEWTSIYESEGTNIGRILQYPKLAAVKTCKLGVPFYLKVDETWIKRILKANPETRGFILFLYQYIKSLKHSFFGECYGRIVEYIPPTPYLRFLDIKNIQNRAIKIQALNLNVVENGEDKLTEVSSQERRHLFSSSTQVTQPINIILPPQHHLLIPTEFGFDTKNHQKPFSYVSENNPIGSVSFFKDTLYVSKNPDEDDSLFKNFTDVLGRKQIDWDTLYGTTPELMNTLITDTINLSPDFLAKTKPLKDFLNSHPKRFAVGSLMEVVSLQIDGKEIKIDSPDDTPKFSMSIHFNVGSCPYLMVYNTKKGYWKELGTVLYGRKHKSLQSDEIYKLGEDISKIRIEERESEITYIQSLSIIYTDSQTDTKREIMLSLSGLASQEEGYFVLHEGQSIEIDLETLISADALDIKLKINGYYEILPDSNISRD</sequence>
<protein>
    <recommendedName>
        <fullName evidence="1">Effector-associated domain-containing protein</fullName>
    </recommendedName>
</protein>
<comment type="caution">
    <text evidence="2">The sequence shown here is derived from an EMBL/GenBank/DDBJ whole genome shotgun (WGS) entry which is preliminary data.</text>
</comment>
<proteinExistence type="predicted"/>
<reference evidence="2 3" key="1">
    <citation type="submission" date="2018-06" db="EMBL/GenBank/DDBJ databases">
        <title>Comparative genomics of Brasilonema spp. strains.</title>
        <authorList>
            <person name="Alvarenga D.O."/>
            <person name="Fiore M.F."/>
            <person name="Varani A.M."/>
        </authorList>
    </citation>
    <scope>NUCLEOTIDE SEQUENCE [LARGE SCALE GENOMIC DNA]</scope>
    <source>
        <strain evidence="2 3">SPC951</strain>
    </source>
</reference>
<evidence type="ECO:0000313" key="2">
    <source>
        <dbReference type="EMBL" id="NMG21666.1"/>
    </source>
</evidence>
<evidence type="ECO:0000259" key="1">
    <source>
        <dbReference type="Pfam" id="PF19954"/>
    </source>
</evidence>
<evidence type="ECO:0000313" key="3">
    <source>
        <dbReference type="Proteomes" id="UP000718564"/>
    </source>
</evidence>
<dbReference type="InterPro" id="IPR045429">
    <property type="entry name" value="EAD10"/>
</dbReference>
<dbReference type="EMBL" id="QMEB01000182">
    <property type="protein sequence ID" value="NMG21666.1"/>
    <property type="molecule type" value="Genomic_DNA"/>
</dbReference>
<dbReference type="Pfam" id="PF19954">
    <property type="entry name" value="EAD10"/>
    <property type="match status" value="1"/>
</dbReference>
<dbReference type="RefSeq" id="WP_169156896.1">
    <property type="nucleotide sequence ID" value="NZ_CAWPJE010000177.1"/>
</dbReference>
<keyword evidence="3" id="KW-1185">Reference proteome</keyword>
<dbReference type="Proteomes" id="UP000718564">
    <property type="component" value="Unassembled WGS sequence"/>
</dbReference>
<name>A0ABX1PBA4_9CYAN</name>